<protein>
    <submittedName>
        <fullName evidence="2">ImmA/IrrE family metallo-endopeptidase</fullName>
    </submittedName>
</protein>
<sequence>MPKLAPINPAVLAWALEESGMESDALAARSKIPPDRMIEFLDGSTRPTTTEFRALAGSLHRPLAFFFLPEPPEKADLLAAFRSGQPTKKSTIRPEERDALRATSRWQEIISWIREKSSDPPLEIPRMPTGTRSADAAKIILHWLDWDSTAQRKATSSSAVLRMARARMEARGVLLLQFSSLERNSCRGFLLPHDAAPVVAVNTKYNPAARLFTVFHELAHLIRGDTAICDDPRSSSTERWCEQTAAQVLAPTDDLLPYLDRWVTTGKVTSIDDCRRIANRYKISLRAAAVRLISVERAESSLYSRIDRDTDFESGGPNPNAEPQTTPVRRVAALGNEIPRELLRARDQGLLTTVQVRRYLNVDPDQLNDISFRLQTADAEA</sequence>
<proteinExistence type="predicted"/>
<accession>A0ABX1SKI8</accession>
<dbReference type="EMBL" id="JAAXLA010000120">
    <property type="protein sequence ID" value="NMI02086.1"/>
    <property type="molecule type" value="Genomic_DNA"/>
</dbReference>
<dbReference type="PANTHER" id="PTHR43236:SF2">
    <property type="entry name" value="BLL0069 PROTEIN"/>
    <property type="match status" value="1"/>
</dbReference>
<evidence type="ECO:0000313" key="3">
    <source>
        <dbReference type="Proteomes" id="UP000820669"/>
    </source>
</evidence>
<dbReference type="InterPro" id="IPR052345">
    <property type="entry name" value="Rad_response_metalloprotease"/>
</dbReference>
<comment type="caution">
    <text evidence="2">The sequence shown here is derived from an EMBL/GenBank/DDBJ whole genome shotgun (WGS) entry which is preliminary data.</text>
</comment>
<evidence type="ECO:0000313" key="2">
    <source>
        <dbReference type="EMBL" id="NMI02086.1"/>
    </source>
</evidence>
<dbReference type="Gene3D" id="1.10.10.2910">
    <property type="match status" value="1"/>
</dbReference>
<evidence type="ECO:0000259" key="1">
    <source>
        <dbReference type="Pfam" id="PF06114"/>
    </source>
</evidence>
<organism evidence="2 3">
    <name type="scientific">Pseudonocardia acidicola</name>
    <dbReference type="NCBI Taxonomy" id="2724939"/>
    <lineage>
        <taxon>Bacteria</taxon>
        <taxon>Bacillati</taxon>
        <taxon>Actinomycetota</taxon>
        <taxon>Actinomycetes</taxon>
        <taxon>Pseudonocardiales</taxon>
        <taxon>Pseudonocardiaceae</taxon>
        <taxon>Pseudonocardia</taxon>
    </lineage>
</organism>
<name>A0ABX1SKI8_9PSEU</name>
<dbReference type="InterPro" id="IPR010359">
    <property type="entry name" value="IrrE_HExxH"/>
</dbReference>
<reference evidence="2 3" key="1">
    <citation type="submission" date="2020-04" db="EMBL/GenBank/DDBJ databases">
        <authorList>
            <person name="Klaysubun C."/>
            <person name="Duangmal K."/>
            <person name="Lipun K."/>
        </authorList>
    </citation>
    <scope>NUCLEOTIDE SEQUENCE [LARGE SCALE GENOMIC DNA]</scope>
    <source>
        <strain evidence="2 3">K10HN5</strain>
    </source>
</reference>
<feature type="domain" description="IrrE N-terminal-like" evidence="1">
    <location>
        <begin position="178"/>
        <end position="292"/>
    </location>
</feature>
<gene>
    <name evidence="2" type="ORF">HF526_33055</name>
</gene>
<keyword evidence="3" id="KW-1185">Reference proteome</keyword>
<dbReference type="Pfam" id="PF06114">
    <property type="entry name" value="Peptidase_M78"/>
    <property type="match status" value="1"/>
</dbReference>
<dbReference type="Proteomes" id="UP000820669">
    <property type="component" value="Unassembled WGS sequence"/>
</dbReference>
<dbReference type="PANTHER" id="PTHR43236">
    <property type="entry name" value="ANTITOXIN HIGA1"/>
    <property type="match status" value="1"/>
</dbReference>